<feature type="chain" id="PRO_5030959477" evidence="2">
    <location>
        <begin position="22"/>
        <end position="344"/>
    </location>
</feature>
<dbReference type="Proteomes" id="UP000588647">
    <property type="component" value="Unassembled WGS sequence"/>
</dbReference>
<gene>
    <name evidence="3" type="ORF">GGR03_001687</name>
</gene>
<dbReference type="GO" id="GO:0055085">
    <property type="term" value="P:transmembrane transport"/>
    <property type="evidence" value="ECO:0007669"/>
    <property type="project" value="InterPro"/>
</dbReference>
<dbReference type="SUPFAM" id="SSF53850">
    <property type="entry name" value="Periplasmic binding protein-like II"/>
    <property type="match status" value="1"/>
</dbReference>
<keyword evidence="1 2" id="KW-0732">Signal</keyword>
<sequence>MIKRLVLKAALAAVLMSSASAGLLGVDDARAADSEWKMHIVWVPARPEAQAYQNFADRVSEQAGDALDVKLFTGGSLGVKDADLLRILPRGNIIQAAGLYPGYLTRDKPQYAYTLPPGVVAQPETLQEILPELRELYEATYEEVGIKLLGFVGHAVRDTHIMCKEPLNSLEQLRGKKVRVWEQFHVDVLEKLGISAQIVGQNDLYVAMQTGVIDCAVYPIGLAVSVSLQEVAPYASYLFPYVLHPLNLLASQEAFDALSPEVQEIVTKTAAEVEQKSFASYLSGVNDEAALKVFREDGGQLLDPFPEEDQQAFVKAARETWQELSAAGGEAGQATYDTLSKAIE</sequence>
<accession>A0A7W6MP84</accession>
<feature type="signal peptide" evidence="2">
    <location>
        <begin position="1"/>
        <end position="21"/>
    </location>
</feature>
<evidence type="ECO:0000256" key="2">
    <source>
        <dbReference type="SAM" id="SignalP"/>
    </source>
</evidence>
<dbReference type="InterPro" id="IPR038404">
    <property type="entry name" value="TRAP_DctP_sf"/>
</dbReference>
<protein>
    <submittedName>
        <fullName evidence="3">TRAP-type C4-dicarboxylate transport system substrate-binding protein</fullName>
    </submittedName>
</protein>
<dbReference type="PANTHER" id="PTHR33376:SF5">
    <property type="entry name" value="EXTRACYTOPLASMIC SOLUTE RECEPTOR PROTEIN"/>
    <property type="match status" value="1"/>
</dbReference>
<keyword evidence="4" id="KW-1185">Reference proteome</keyword>
<dbReference type="Pfam" id="PF03480">
    <property type="entry name" value="DctP"/>
    <property type="match status" value="1"/>
</dbReference>
<name>A0A7W6MP84_9HYPH</name>
<dbReference type="PANTHER" id="PTHR33376">
    <property type="match status" value="1"/>
</dbReference>
<evidence type="ECO:0000256" key="1">
    <source>
        <dbReference type="ARBA" id="ARBA00022729"/>
    </source>
</evidence>
<comment type="caution">
    <text evidence="3">The sequence shown here is derived from an EMBL/GenBank/DDBJ whole genome shotgun (WGS) entry which is preliminary data.</text>
</comment>
<dbReference type="EMBL" id="JACIEM010000002">
    <property type="protein sequence ID" value="MBB4002612.1"/>
    <property type="molecule type" value="Genomic_DNA"/>
</dbReference>
<dbReference type="RefSeq" id="WP_183207177.1">
    <property type="nucleotide sequence ID" value="NZ_JAAAMM010000002.1"/>
</dbReference>
<dbReference type="InterPro" id="IPR018389">
    <property type="entry name" value="DctP_fam"/>
</dbReference>
<reference evidence="3 4" key="1">
    <citation type="submission" date="2020-08" db="EMBL/GenBank/DDBJ databases">
        <title>Genomic Encyclopedia of Type Strains, Phase IV (KMG-IV): sequencing the most valuable type-strain genomes for metagenomic binning, comparative biology and taxonomic classification.</title>
        <authorList>
            <person name="Goeker M."/>
        </authorList>
    </citation>
    <scope>NUCLEOTIDE SEQUENCE [LARGE SCALE GENOMIC DNA]</scope>
    <source>
        <strain evidence="3 4">DSM 103570</strain>
    </source>
</reference>
<evidence type="ECO:0000313" key="4">
    <source>
        <dbReference type="Proteomes" id="UP000588647"/>
    </source>
</evidence>
<evidence type="ECO:0000313" key="3">
    <source>
        <dbReference type="EMBL" id="MBB4002612.1"/>
    </source>
</evidence>
<dbReference type="AlphaFoldDB" id="A0A7W6MP84"/>
<dbReference type="NCBIfam" id="NF037995">
    <property type="entry name" value="TRAP_S1"/>
    <property type="match status" value="1"/>
</dbReference>
<organism evidence="3 4">
    <name type="scientific">Aurantimonas endophytica</name>
    <dbReference type="NCBI Taxonomy" id="1522175"/>
    <lineage>
        <taxon>Bacteria</taxon>
        <taxon>Pseudomonadati</taxon>
        <taxon>Pseudomonadota</taxon>
        <taxon>Alphaproteobacteria</taxon>
        <taxon>Hyphomicrobiales</taxon>
        <taxon>Aurantimonadaceae</taxon>
        <taxon>Aurantimonas</taxon>
    </lineage>
</organism>
<proteinExistence type="predicted"/>
<dbReference type="Gene3D" id="3.40.190.170">
    <property type="entry name" value="Bacterial extracellular solute-binding protein, family 7"/>
    <property type="match status" value="1"/>
</dbReference>